<dbReference type="WBParaSite" id="SSLN_0000110601-mRNA-1">
    <property type="protein sequence ID" value="SSLN_0000110601-mRNA-1"/>
    <property type="gene ID" value="SSLN_0000110601"/>
</dbReference>
<evidence type="ECO:0000313" key="1">
    <source>
        <dbReference type="EMBL" id="VDL86837.1"/>
    </source>
</evidence>
<sequence length="72" mass="8434">MFADDIKLWKVIHNEADEANLQANLHRFEEWSHNWLLSFDATKCNILRFGKASSGHQRIYHLDDTPLPEVEA</sequence>
<evidence type="ECO:0000313" key="2">
    <source>
        <dbReference type="Proteomes" id="UP000275846"/>
    </source>
</evidence>
<dbReference type="OrthoDB" id="10056483at2759"/>
<dbReference type="AlphaFoldDB" id="A0A183SA14"/>
<accession>A0A183SA14</accession>
<organism evidence="3">
    <name type="scientific">Schistocephalus solidus</name>
    <name type="common">Tapeworm</name>
    <dbReference type="NCBI Taxonomy" id="70667"/>
    <lineage>
        <taxon>Eukaryota</taxon>
        <taxon>Metazoa</taxon>
        <taxon>Spiralia</taxon>
        <taxon>Lophotrochozoa</taxon>
        <taxon>Platyhelminthes</taxon>
        <taxon>Cestoda</taxon>
        <taxon>Eucestoda</taxon>
        <taxon>Diphyllobothriidea</taxon>
        <taxon>Diphyllobothriidae</taxon>
        <taxon>Schistocephalus</taxon>
    </lineage>
</organism>
<reference evidence="3" key="1">
    <citation type="submission" date="2016-06" db="UniProtKB">
        <authorList>
            <consortium name="WormBaseParasite"/>
        </authorList>
    </citation>
    <scope>IDENTIFICATION</scope>
</reference>
<dbReference type="Proteomes" id="UP000275846">
    <property type="component" value="Unassembled WGS sequence"/>
</dbReference>
<dbReference type="EMBL" id="UYSU01001415">
    <property type="protein sequence ID" value="VDL86837.1"/>
    <property type="molecule type" value="Genomic_DNA"/>
</dbReference>
<evidence type="ECO:0000313" key="3">
    <source>
        <dbReference type="WBParaSite" id="SSLN_0000110601-mRNA-1"/>
    </source>
</evidence>
<proteinExistence type="predicted"/>
<gene>
    <name evidence="1" type="ORF">SSLN_LOCUS1062</name>
</gene>
<protein>
    <submittedName>
        <fullName evidence="3">Reverse transcriptase domain-containing protein</fullName>
    </submittedName>
</protein>
<name>A0A183SA14_SCHSO</name>
<keyword evidence="2" id="KW-1185">Reference proteome</keyword>
<reference evidence="1 2" key="2">
    <citation type="submission" date="2018-11" db="EMBL/GenBank/DDBJ databases">
        <authorList>
            <consortium name="Pathogen Informatics"/>
        </authorList>
    </citation>
    <scope>NUCLEOTIDE SEQUENCE [LARGE SCALE GENOMIC DNA]</scope>
    <source>
        <strain evidence="1 2">NST_G2</strain>
    </source>
</reference>